<protein>
    <submittedName>
        <fullName evidence="1">CHAP domain-containing protein</fullName>
    </submittedName>
</protein>
<evidence type="ECO:0000313" key="4">
    <source>
        <dbReference type="Proteomes" id="UP001284094"/>
    </source>
</evidence>
<dbReference type="Proteomes" id="UP001278995">
    <property type="component" value="Unassembled WGS sequence"/>
</dbReference>
<dbReference type="Gene3D" id="3.90.1720.10">
    <property type="entry name" value="endopeptidase domain like (from Nostoc punctiforme)"/>
    <property type="match status" value="1"/>
</dbReference>
<comment type="caution">
    <text evidence="1">The sequence shown here is derived from an EMBL/GenBank/DDBJ whole genome shotgun (WGS) entry which is preliminary data.</text>
</comment>
<reference evidence="1 3" key="1">
    <citation type="submission" date="2023-11" db="EMBL/GenBank/DDBJ databases">
        <title>The common occurrence of Acinetobacte faecalis in cattle feces and its emended description.</title>
        <authorList>
            <person name="Kyselkova M."/>
            <person name="Xanthopoulou K."/>
            <person name="Shestivska V."/>
            <person name="Spanelova P."/>
            <person name="Maixnerova M."/>
            <person name="Higgins P.G."/>
            <person name="Nemec A."/>
        </authorList>
    </citation>
    <scope>NUCLEOTIDE SEQUENCE [LARGE SCALE GENOMIC DNA]</scope>
    <source>
        <strain evidence="1 3">ANC 7483</strain>
    </source>
</reference>
<accession>A0AB35V0Z9</accession>
<keyword evidence="4" id="KW-1185">Reference proteome</keyword>
<proteinExistence type="predicted"/>
<dbReference type="EMBL" id="JAXHPO010000018">
    <property type="protein sequence ID" value="MDY6550241.1"/>
    <property type="molecule type" value="Genomic_DNA"/>
</dbReference>
<organism evidence="1 3">
    <name type="scientific">Acinetobacter faecalis</name>
    <dbReference type="NCBI Taxonomy" id="2665161"/>
    <lineage>
        <taxon>Bacteria</taxon>
        <taxon>Pseudomonadati</taxon>
        <taxon>Pseudomonadota</taxon>
        <taxon>Gammaproteobacteria</taxon>
        <taxon>Moraxellales</taxon>
        <taxon>Moraxellaceae</taxon>
        <taxon>Acinetobacter</taxon>
    </lineage>
</organism>
<evidence type="ECO:0000313" key="3">
    <source>
        <dbReference type="Proteomes" id="UP001278995"/>
    </source>
</evidence>
<gene>
    <name evidence="2" type="ORF">SKM48_05670</name>
    <name evidence="1" type="ORF">SKM51_08030</name>
</gene>
<reference evidence="2 4" key="3">
    <citation type="journal article" date="2024" name="Syst. Appl. Microbiol.">
        <title>Evidence for the occurrence of Acinetobacter faecalis in cattle feces and its emended description.</title>
        <authorList>
            <person name="Kyselkova M."/>
            <person name="Xanthopoulou K."/>
            <person name="Shestivska V."/>
            <person name="Spanelova P."/>
            <person name="Maixnerova M."/>
            <person name="Higgins P.G."/>
            <person name="Nemec A."/>
        </authorList>
    </citation>
    <scope>NUCLEOTIDE SEQUENCE [LARGE SCALE GENOMIC DNA]</scope>
    <source>
        <strain evidence="2 4">ANC 7225</strain>
    </source>
</reference>
<dbReference type="RefSeq" id="WP_154771771.1">
    <property type="nucleotide sequence ID" value="NZ_JAXHPE010000017.1"/>
</dbReference>
<sequence length="176" mass="19735">MAGDVGYISQQEGNAPAVQYNLGADSAYANRNADYEAYLQKSKAAQKAAEKPRNFTQIDVSKFSQLLAKITRTTSTQKCARSIRVALQSSGAKIQQHPVAASDWGNTLQKLGFTKIMPQFDRPQKGDIYIIKATSKHSYGHIAGYSGSDWVSDFKQRTYDVYKDKKVTYEYYRLPN</sequence>
<evidence type="ECO:0000313" key="2">
    <source>
        <dbReference type="EMBL" id="MDY6550241.1"/>
    </source>
</evidence>
<dbReference type="EMBL" id="JAXHPL010000038">
    <property type="protein sequence ID" value="MDY6487146.1"/>
    <property type="molecule type" value="Genomic_DNA"/>
</dbReference>
<evidence type="ECO:0000313" key="1">
    <source>
        <dbReference type="EMBL" id="MDY6487146.1"/>
    </source>
</evidence>
<name>A0AB35V0Z9_9GAMM</name>
<dbReference type="Proteomes" id="UP001284094">
    <property type="component" value="Unassembled WGS sequence"/>
</dbReference>
<dbReference type="AlphaFoldDB" id="A0AB35V0Z9"/>
<reference evidence="2" key="2">
    <citation type="submission" date="2023-11" db="EMBL/GenBank/DDBJ databases">
        <authorList>
            <person name="Kyselkova M."/>
            <person name="Xanthopoulou K."/>
            <person name="Shestivska V."/>
            <person name="Spanelova P."/>
            <person name="Maixnerova M."/>
            <person name="Higgins P.G."/>
            <person name="Nemec A."/>
        </authorList>
    </citation>
    <scope>NUCLEOTIDE SEQUENCE</scope>
    <source>
        <strain evidence="2">ANC 7225</strain>
    </source>
</reference>